<sequence>MSSNSSSSYNRRGSVGSTGSHTKVHNLSVVNCLCQANSITCHHRGLICKNSVFTGWADIPRSKGRVKKVAKIQLTAPPARPNPTAHLAVLRNPTHPEWKARPENYLSPALCNISPAYIKRVVETETRELLLKGGGAKSSSFTLARAQTNEINLENEKYCSFKQRQKERSRAVGAEAAASAATAAAAAVTESPEAKAEAEAEEAASTHNV</sequence>
<dbReference type="Proteomes" id="UP000019487">
    <property type="component" value="Unassembled WGS sequence"/>
</dbReference>
<dbReference type="HOGENOM" id="CLU_1316086_0_0_1"/>
<comment type="caution">
    <text evidence="2">The sequence shown here is derived from an EMBL/GenBank/DDBJ whole genome shotgun (WGS) entry which is preliminary data.</text>
</comment>
<dbReference type="OrthoDB" id="3563914at2759"/>
<feature type="compositionally biased region" description="Low complexity" evidence="1">
    <location>
        <begin position="171"/>
        <end position="191"/>
    </location>
</feature>
<protein>
    <submittedName>
        <fullName evidence="2">Uncharacterized protein</fullName>
    </submittedName>
</protein>
<accession>W9CD02</accession>
<feature type="region of interest" description="Disordered" evidence="1">
    <location>
        <begin position="1"/>
        <end position="20"/>
    </location>
</feature>
<dbReference type="AlphaFoldDB" id="W9CD02"/>
<evidence type="ECO:0000256" key="1">
    <source>
        <dbReference type="SAM" id="MobiDB-lite"/>
    </source>
</evidence>
<dbReference type="EMBL" id="AYSA01000292">
    <property type="protein sequence ID" value="ESZ93741.1"/>
    <property type="molecule type" value="Genomic_DNA"/>
</dbReference>
<proteinExistence type="predicted"/>
<keyword evidence="3" id="KW-1185">Reference proteome</keyword>
<reference evidence="2 3" key="1">
    <citation type="journal article" date="2014" name="Genome Announc.">
        <title>Draft genome sequence of Sclerotinia borealis, a psychrophilic plant pathogenic fungus.</title>
        <authorList>
            <person name="Mardanov A.V."/>
            <person name="Beletsky A.V."/>
            <person name="Kadnikov V.V."/>
            <person name="Ignatov A.N."/>
            <person name="Ravin N.V."/>
        </authorList>
    </citation>
    <scope>NUCLEOTIDE SEQUENCE [LARGE SCALE GENOMIC DNA]</scope>
    <source>
        <strain evidence="3">F-4157</strain>
    </source>
</reference>
<evidence type="ECO:0000313" key="2">
    <source>
        <dbReference type="EMBL" id="ESZ93741.1"/>
    </source>
</evidence>
<gene>
    <name evidence="2" type="ORF">SBOR_5878</name>
</gene>
<feature type="compositionally biased region" description="Low complexity" evidence="1">
    <location>
        <begin position="1"/>
        <end position="17"/>
    </location>
</feature>
<organism evidence="2 3">
    <name type="scientific">Sclerotinia borealis (strain F-4128)</name>
    <dbReference type="NCBI Taxonomy" id="1432307"/>
    <lineage>
        <taxon>Eukaryota</taxon>
        <taxon>Fungi</taxon>
        <taxon>Dikarya</taxon>
        <taxon>Ascomycota</taxon>
        <taxon>Pezizomycotina</taxon>
        <taxon>Leotiomycetes</taxon>
        <taxon>Helotiales</taxon>
        <taxon>Sclerotiniaceae</taxon>
        <taxon>Sclerotinia</taxon>
    </lineage>
</organism>
<evidence type="ECO:0000313" key="3">
    <source>
        <dbReference type="Proteomes" id="UP000019487"/>
    </source>
</evidence>
<name>W9CD02_SCLBF</name>
<feature type="region of interest" description="Disordered" evidence="1">
    <location>
        <begin position="171"/>
        <end position="209"/>
    </location>
</feature>